<evidence type="ECO:0000313" key="2">
    <source>
        <dbReference type="EMBL" id="RXH87579.1"/>
    </source>
</evidence>
<gene>
    <name evidence="2" type="ORF">DVH24_034479</name>
</gene>
<evidence type="ECO:0000256" key="1">
    <source>
        <dbReference type="SAM" id="MobiDB-lite"/>
    </source>
</evidence>
<accession>A0A498IW25</accession>
<dbReference type="EMBL" id="RDQH01000336">
    <property type="protein sequence ID" value="RXH87579.1"/>
    <property type="molecule type" value="Genomic_DNA"/>
</dbReference>
<comment type="caution">
    <text evidence="2">The sequence shown here is derived from an EMBL/GenBank/DDBJ whole genome shotgun (WGS) entry which is preliminary data.</text>
</comment>
<reference evidence="2 3" key="1">
    <citation type="submission" date="2018-10" db="EMBL/GenBank/DDBJ databases">
        <title>A high-quality apple genome assembly.</title>
        <authorList>
            <person name="Hu J."/>
        </authorList>
    </citation>
    <scope>NUCLEOTIDE SEQUENCE [LARGE SCALE GENOMIC DNA]</scope>
    <source>
        <strain evidence="3">cv. HFTH1</strain>
        <tissue evidence="2">Young leaf</tissue>
    </source>
</reference>
<feature type="region of interest" description="Disordered" evidence="1">
    <location>
        <begin position="31"/>
        <end position="66"/>
    </location>
</feature>
<name>A0A498IW25_MALDO</name>
<dbReference type="Proteomes" id="UP000290289">
    <property type="component" value="Chromosome 10"/>
</dbReference>
<feature type="compositionally biased region" description="Acidic residues" evidence="1">
    <location>
        <begin position="43"/>
        <end position="66"/>
    </location>
</feature>
<proteinExistence type="predicted"/>
<protein>
    <submittedName>
        <fullName evidence="2">Uncharacterized protein</fullName>
    </submittedName>
</protein>
<evidence type="ECO:0000313" key="3">
    <source>
        <dbReference type="Proteomes" id="UP000290289"/>
    </source>
</evidence>
<sequence>MKPINIKEPVKSHLTPRNFERLCVLFFSPETAPSAPKTKQLEEEMEREQVDEEMDEEREEEEEEEEYHEAIKLLLMALQAIVQVLNALMSAPPFPIKTQAELVLASAGLHNFLCKECRSDEFPIEYEDDESEEKKMMMNQYSLVRTHRQKLFASPDYNSIVTEA</sequence>
<dbReference type="AlphaFoldDB" id="A0A498IW25"/>
<organism evidence="2 3">
    <name type="scientific">Malus domestica</name>
    <name type="common">Apple</name>
    <name type="synonym">Pyrus malus</name>
    <dbReference type="NCBI Taxonomy" id="3750"/>
    <lineage>
        <taxon>Eukaryota</taxon>
        <taxon>Viridiplantae</taxon>
        <taxon>Streptophyta</taxon>
        <taxon>Embryophyta</taxon>
        <taxon>Tracheophyta</taxon>
        <taxon>Spermatophyta</taxon>
        <taxon>Magnoliopsida</taxon>
        <taxon>eudicotyledons</taxon>
        <taxon>Gunneridae</taxon>
        <taxon>Pentapetalae</taxon>
        <taxon>rosids</taxon>
        <taxon>fabids</taxon>
        <taxon>Rosales</taxon>
        <taxon>Rosaceae</taxon>
        <taxon>Amygdaloideae</taxon>
        <taxon>Maleae</taxon>
        <taxon>Malus</taxon>
    </lineage>
</organism>
<keyword evidence="3" id="KW-1185">Reference proteome</keyword>